<dbReference type="InterPro" id="IPR050065">
    <property type="entry name" value="GlmU-like"/>
</dbReference>
<name>A0A1G2DN87_9BACT</name>
<feature type="domain" description="Nucleotidyl transferase" evidence="3">
    <location>
        <begin position="2"/>
        <end position="223"/>
    </location>
</feature>
<evidence type="ECO:0000313" key="4">
    <source>
        <dbReference type="EMBL" id="OGZ14360.1"/>
    </source>
</evidence>
<keyword evidence="1" id="KW-0808">Transferase</keyword>
<dbReference type="PANTHER" id="PTHR43584">
    <property type="entry name" value="NUCLEOTIDYL TRANSFERASE"/>
    <property type="match status" value="1"/>
</dbReference>
<evidence type="ECO:0000313" key="5">
    <source>
        <dbReference type="Proteomes" id="UP000177573"/>
    </source>
</evidence>
<dbReference type="AlphaFoldDB" id="A0A1G2DN87"/>
<dbReference type="PANTHER" id="PTHR43584:SF8">
    <property type="entry name" value="N-ACETYLMURAMATE ALPHA-1-PHOSPHATE URIDYLYLTRANSFERASE"/>
    <property type="match status" value="1"/>
</dbReference>
<dbReference type="CDD" id="cd04181">
    <property type="entry name" value="NTP_transferase"/>
    <property type="match status" value="1"/>
</dbReference>
<dbReference type="EMBL" id="MHLR01000030">
    <property type="protein sequence ID" value="OGZ14360.1"/>
    <property type="molecule type" value="Genomic_DNA"/>
</dbReference>
<dbReference type="Gene3D" id="3.90.550.10">
    <property type="entry name" value="Spore Coat Polysaccharide Biosynthesis Protein SpsA, Chain A"/>
    <property type="match status" value="1"/>
</dbReference>
<dbReference type="GO" id="GO:0016779">
    <property type="term" value="F:nucleotidyltransferase activity"/>
    <property type="evidence" value="ECO:0007669"/>
    <property type="project" value="UniProtKB-KW"/>
</dbReference>
<dbReference type="SUPFAM" id="SSF53448">
    <property type="entry name" value="Nucleotide-diphospho-sugar transferases"/>
    <property type="match status" value="1"/>
</dbReference>
<evidence type="ECO:0000256" key="1">
    <source>
        <dbReference type="ARBA" id="ARBA00022679"/>
    </source>
</evidence>
<reference evidence="4 5" key="1">
    <citation type="journal article" date="2016" name="Nat. Commun.">
        <title>Thousands of microbial genomes shed light on interconnected biogeochemical processes in an aquifer system.</title>
        <authorList>
            <person name="Anantharaman K."/>
            <person name="Brown C.T."/>
            <person name="Hug L.A."/>
            <person name="Sharon I."/>
            <person name="Castelle C.J."/>
            <person name="Probst A.J."/>
            <person name="Thomas B.C."/>
            <person name="Singh A."/>
            <person name="Wilkins M.J."/>
            <person name="Karaoz U."/>
            <person name="Brodie E.L."/>
            <person name="Williams K.H."/>
            <person name="Hubbard S.S."/>
            <person name="Banfield J.F."/>
        </authorList>
    </citation>
    <scope>NUCLEOTIDE SEQUENCE [LARGE SCALE GENOMIC DNA]</scope>
</reference>
<accession>A0A1G2DN87</accession>
<evidence type="ECO:0000256" key="2">
    <source>
        <dbReference type="ARBA" id="ARBA00022695"/>
    </source>
</evidence>
<evidence type="ECO:0000259" key="3">
    <source>
        <dbReference type="Pfam" id="PF00483"/>
    </source>
</evidence>
<proteinExistence type="predicted"/>
<dbReference type="InterPro" id="IPR005835">
    <property type="entry name" value="NTP_transferase_dom"/>
</dbReference>
<gene>
    <name evidence="4" type="ORF">A3J08_02220</name>
</gene>
<dbReference type="Pfam" id="PF00483">
    <property type="entry name" value="NTP_transferase"/>
    <property type="match status" value="1"/>
</dbReference>
<keyword evidence="2" id="KW-0548">Nucleotidyltransferase</keyword>
<comment type="caution">
    <text evidence="4">The sequence shown here is derived from an EMBL/GenBank/DDBJ whole genome shotgun (WGS) entry which is preliminary data.</text>
</comment>
<protein>
    <recommendedName>
        <fullName evidence="3">Nucleotidyl transferase domain-containing protein</fullName>
    </recommendedName>
</protein>
<dbReference type="STRING" id="1798667.A3J08_02220"/>
<dbReference type="Proteomes" id="UP000177573">
    <property type="component" value="Unassembled WGS sequence"/>
</dbReference>
<dbReference type="InterPro" id="IPR029044">
    <property type="entry name" value="Nucleotide-diphossugar_trans"/>
</dbReference>
<organism evidence="4 5">
    <name type="scientific">Candidatus Lloydbacteria bacterium RIFCSPLOWO2_02_FULL_51_11</name>
    <dbReference type="NCBI Taxonomy" id="1798667"/>
    <lineage>
        <taxon>Bacteria</taxon>
        <taxon>Candidatus Lloydiibacteriota</taxon>
    </lineage>
</organism>
<sequence length="228" mass="25341">MKAVILAAGEGVRMRPLTNTRPKPLVEVGGKPLLYYTFRALPKEVTEVAVVVGYLAEQVQEYFGTKYERFTITYVHQAEKRGTAHALGLCREFLGEGRFVLLYADDLQSPEDVERCAAYPLAVLAKEVDDPRRFGVLVPNADDTISQIVEKPEIPLSNLAATGVSVLDSRVFSYPAPQHKNGEQYITDSIAGLAKVHPVKIVRASFWFPIGYPEDIAKAEAFLKGRRF</sequence>